<gene>
    <name evidence="4" type="ORF">GSI_14687</name>
</gene>
<evidence type="ECO:0000313" key="5">
    <source>
        <dbReference type="Proteomes" id="UP000230002"/>
    </source>
</evidence>
<evidence type="ECO:0000256" key="2">
    <source>
        <dbReference type="SAM" id="MobiDB-lite"/>
    </source>
</evidence>
<dbReference type="Proteomes" id="UP000230002">
    <property type="component" value="Unassembled WGS sequence"/>
</dbReference>
<dbReference type="EMBL" id="AYKW01000068">
    <property type="protein sequence ID" value="PIL23376.1"/>
    <property type="molecule type" value="Genomic_DNA"/>
</dbReference>
<evidence type="ECO:0000313" key="4">
    <source>
        <dbReference type="EMBL" id="PIL23376.1"/>
    </source>
</evidence>
<organism evidence="4 5">
    <name type="scientific">Ganoderma sinense ZZ0214-1</name>
    <dbReference type="NCBI Taxonomy" id="1077348"/>
    <lineage>
        <taxon>Eukaryota</taxon>
        <taxon>Fungi</taxon>
        <taxon>Dikarya</taxon>
        <taxon>Basidiomycota</taxon>
        <taxon>Agaricomycotina</taxon>
        <taxon>Agaricomycetes</taxon>
        <taxon>Polyporales</taxon>
        <taxon>Polyporaceae</taxon>
        <taxon>Ganoderma</taxon>
    </lineage>
</organism>
<evidence type="ECO:0000256" key="1">
    <source>
        <dbReference type="PROSITE-ProRule" id="PRU00042"/>
    </source>
</evidence>
<feature type="region of interest" description="Disordered" evidence="2">
    <location>
        <begin position="107"/>
        <end position="157"/>
    </location>
</feature>
<dbReference type="GO" id="GO:0008270">
    <property type="term" value="F:zinc ion binding"/>
    <property type="evidence" value="ECO:0007669"/>
    <property type="project" value="UniProtKB-KW"/>
</dbReference>
<keyword evidence="1" id="KW-0863">Zinc-finger</keyword>
<dbReference type="InterPro" id="IPR013087">
    <property type="entry name" value="Znf_C2H2_type"/>
</dbReference>
<dbReference type="STRING" id="1077348.A0A2G8RPE7"/>
<protein>
    <submittedName>
        <fullName evidence="4">Transcription factor</fullName>
    </submittedName>
</protein>
<dbReference type="AlphaFoldDB" id="A0A2G8RPE7"/>
<reference evidence="4 5" key="1">
    <citation type="journal article" date="2015" name="Sci. Rep.">
        <title>Chromosome-level genome map provides insights into diverse defense mechanisms in the medicinal fungus Ganoderma sinense.</title>
        <authorList>
            <person name="Zhu Y."/>
            <person name="Xu J."/>
            <person name="Sun C."/>
            <person name="Zhou S."/>
            <person name="Xu H."/>
            <person name="Nelson D.R."/>
            <person name="Qian J."/>
            <person name="Song J."/>
            <person name="Luo H."/>
            <person name="Xiang L."/>
            <person name="Li Y."/>
            <person name="Xu Z."/>
            <person name="Ji A."/>
            <person name="Wang L."/>
            <person name="Lu S."/>
            <person name="Hayward A."/>
            <person name="Sun W."/>
            <person name="Li X."/>
            <person name="Schwartz D.C."/>
            <person name="Wang Y."/>
            <person name="Chen S."/>
        </authorList>
    </citation>
    <scope>NUCLEOTIDE SEQUENCE [LARGE SCALE GENOMIC DNA]</scope>
    <source>
        <strain evidence="4 5">ZZ0214-1</strain>
    </source>
</reference>
<keyword evidence="1" id="KW-0479">Metal-binding</keyword>
<feature type="compositionally biased region" description="Basic and acidic residues" evidence="2">
    <location>
        <begin position="108"/>
        <end position="131"/>
    </location>
</feature>
<feature type="compositionally biased region" description="Basic and acidic residues" evidence="2">
    <location>
        <begin position="324"/>
        <end position="337"/>
    </location>
</feature>
<accession>A0A2G8RPE7</accession>
<dbReference type="OrthoDB" id="2757290at2759"/>
<feature type="domain" description="C2H2-type" evidence="3">
    <location>
        <begin position="69"/>
        <end position="96"/>
    </location>
</feature>
<name>A0A2G8RPE7_9APHY</name>
<sequence>MTSIPLPVLQPIPCVPTPWCTLFDNLKRRTQTDPGTAKKKRRSSALTPDRTSQPGLNDAEDNEQVQQLHPCPLCPRVFPLPNSLALHLKWHWGASGLEWKRGINRNGKGVERARREAEERRCRAPATHREQLPYGSEAGVPESANDPSTTDDSIRGVNGTMYPSPVDNPNVVTGDSSFIPQGVPQTSFEIFRMPCYSSSEASASTSEVGGSPAISPFDSRASFSFHRLPSLEELALPQPLAGNTLGARPCNTEFVLQEGLSHPSPGLAADENFQGITSNHTAWSHNWFGCDNLDQSPGIAAEGEQDLDDVLGNPHPFIEVHTHTEVDGQHGTQENREPLSCAKPGELELVQ</sequence>
<feature type="region of interest" description="Disordered" evidence="2">
    <location>
        <begin position="324"/>
        <end position="351"/>
    </location>
</feature>
<dbReference type="PROSITE" id="PS00028">
    <property type="entry name" value="ZINC_FINGER_C2H2_1"/>
    <property type="match status" value="1"/>
</dbReference>
<dbReference type="PROSITE" id="PS50157">
    <property type="entry name" value="ZINC_FINGER_C2H2_2"/>
    <property type="match status" value="1"/>
</dbReference>
<feature type="compositionally biased region" description="Polar residues" evidence="2">
    <location>
        <begin position="44"/>
        <end position="55"/>
    </location>
</feature>
<feature type="region of interest" description="Disordered" evidence="2">
    <location>
        <begin position="30"/>
        <end position="64"/>
    </location>
</feature>
<keyword evidence="1" id="KW-0862">Zinc</keyword>
<proteinExistence type="predicted"/>
<keyword evidence="5" id="KW-1185">Reference proteome</keyword>
<evidence type="ECO:0000259" key="3">
    <source>
        <dbReference type="PROSITE" id="PS50157"/>
    </source>
</evidence>
<comment type="caution">
    <text evidence="4">The sequence shown here is derived from an EMBL/GenBank/DDBJ whole genome shotgun (WGS) entry which is preliminary data.</text>
</comment>